<reference evidence="2" key="1">
    <citation type="submission" date="2018-10" db="EMBL/GenBank/DDBJ databases">
        <title>Hidden diversity of soil giant viruses.</title>
        <authorList>
            <person name="Schulz F."/>
            <person name="Alteio L."/>
            <person name="Goudeau D."/>
            <person name="Ryan E.M."/>
            <person name="Malmstrom R.R."/>
            <person name="Blanchard J."/>
            <person name="Woyke T."/>
        </authorList>
    </citation>
    <scope>NUCLEOTIDE SEQUENCE</scope>
    <source>
        <strain evidence="2">HAV1</strain>
    </source>
</reference>
<protein>
    <submittedName>
        <fullName evidence="2">Uncharacterized protein</fullName>
    </submittedName>
</protein>
<sequence>MNINLSGQKVMIKLEAEEAEALYGTKINTQCPVKYYDGTKKVWWVIHGENDDASLPYTICQDCYHEGRFGEKDASVKKDLKAVMLVNLLCNCDGRKLFDGFPISFGNGWFCGIYSVTPYTSLLKTDYNYEKDVMCMDVCFPFQVAKYAICLYTENISFPENIFCEITDDCSTFKANVTANPIPEGGYNIMIHNLSGGLSGYNFVFDNTLAVSRYRVKVYDMTEDLSVADIVDAEEPVKKGVVKSKIKQIVKGKKTIKESLNAELVEKIKVSQVDAQGFYDEAITAEDQALAHEYGSYIPLNPFSSFGMKSFMGENVIDDVWPVGAMGAMEPLGVGPIGPVGVTGVMGATGPGLPPAVAPVAPVPEASVELFPPPLSFSSLAISSNSPYGVYGPQLTAPMIKLPNKLAYKKPLPPKKINKKLLFEFDITPRHIDDPPRYTNTEPEEYTEQTVFI</sequence>
<feature type="region of interest" description="Disordered" evidence="1">
    <location>
        <begin position="433"/>
        <end position="453"/>
    </location>
</feature>
<organism evidence="2">
    <name type="scientific">Harvfovirus sp</name>
    <dbReference type="NCBI Taxonomy" id="2487768"/>
    <lineage>
        <taxon>Viruses</taxon>
        <taxon>Varidnaviria</taxon>
        <taxon>Bamfordvirae</taxon>
        <taxon>Nucleocytoviricota</taxon>
        <taxon>Megaviricetes</taxon>
        <taxon>Imitervirales</taxon>
        <taxon>Mimiviridae</taxon>
        <taxon>Klosneuvirinae</taxon>
    </lineage>
</organism>
<dbReference type="EMBL" id="MK072246">
    <property type="protein sequence ID" value="AYV80650.1"/>
    <property type="molecule type" value="Genomic_DNA"/>
</dbReference>
<evidence type="ECO:0000313" key="2">
    <source>
        <dbReference type="EMBL" id="AYV80650.1"/>
    </source>
</evidence>
<proteinExistence type="predicted"/>
<name>A0A3G5A0J4_9VIRU</name>
<accession>A0A3G5A0J4</accession>
<evidence type="ECO:0000256" key="1">
    <source>
        <dbReference type="SAM" id="MobiDB-lite"/>
    </source>
</evidence>
<gene>
    <name evidence="2" type="ORF">Harvfovirus4_14</name>
</gene>